<dbReference type="InterPro" id="IPR001610">
    <property type="entry name" value="PAC"/>
</dbReference>
<dbReference type="InterPro" id="IPR003593">
    <property type="entry name" value="AAA+_ATPase"/>
</dbReference>
<name>A0AA41R5M0_9BACT</name>
<comment type="caution">
    <text evidence="9">The sequence shown here is derived from an EMBL/GenBank/DDBJ whole genome shotgun (WGS) entry which is preliminary data.</text>
</comment>
<dbReference type="PROSITE" id="PS50045">
    <property type="entry name" value="SIGMA54_INTERACT_4"/>
    <property type="match status" value="1"/>
</dbReference>
<dbReference type="GO" id="GO:0043565">
    <property type="term" value="F:sequence-specific DNA binding"/>
    <property type="evidence" value="ECO:0007669"/>
    <property type="project" value="InterPro"/>
</dbReference>
<accession>A0AA41R5M0</accession>
<evidence type="ECO:0000259" key="8">
    <source>
        <dbReference type="PROSITE" id="PS50113"/>
    </source>
</evidence>
<keyword evidence="2" id="KW-0067">ATP-binding</keyword>
<dbReference type="CDD" id="cd00009">
    <property type="entry name" value="AAA"/>
    <property type="match status" value="1"/>
</dbReference>
<dbReference type="InterPro" id="IPR035965">
    <property type="entry name" value="PAS-like_dom_sf"/>
</dbReference>
<dbReference type="PROSITE" id="PS50112">
    <property type="entry name" value="PAS"/>
    <property type="match status" value="2"/>
</dbReference>
<dbReference type="Pfam" id="PF00989">
    <property type="entry name" value="PAS"/>
    <property type="match status" value="1"/>
</dbReference>
<dbReference type="AlphaFoldDB" id="A0AA41R5M0"/>
<keyword evidence="4" id="KW-0238">DNA-binding</keyword>
<proteinExistence type="predicted"/>
<feature type="domain" description="Sigma-54 factor interaction" evidence="6">
    <location>
        <begin position="289"/>
        <end position="518"/>
    </location>
</feature>
<dbReference type="InterPro" id="IPR013767">
    <property type="entry name" value="PAS_fold"/>
</dbReference>
<keyword evidence="5" id="KW-0804">Transcription</keyword>
<dbReference type="Gene3D" id="3.40.50.300">
    <property type="entry name" value="P-loop containing nucleotide triphosphate hydrolases"/>
    <property type="match status" value="1"/>
</dbReference>
<feature type="domain" description="PAC" evidence="8">
    <location>
        <begin position="105"/>
        <end position="156"/>
    </location>
</feature>
<dbReference type="SUPFAM" id="SSF55785">
    <property type="entry name" value="PYP-like sensor domain (PAS domain)"/>
    <property type="match status" value="2"/>
</dbReference>
<dbReference type="NCBIfam" id="TIGR00229">
    <property type="entry name" value="sensory_box"/>
    <property type="match status" value="2"/>
</dbReference>
<dbReference type="SUPFAM" id="SSF46689">
    <property type="entry name" value="Homeodomain-like"/>
    <property type="match status" value="1"/>
</dbReference>
<dbReference type="GO" id="GO:0006355">
    <property type="term" value="P:regulation of DNA-templated transcription"/>
    <property type="evidence" value="ECO:0007669"/>
    <property type="project" value="InterPro"/>
</dbReference>
<dbReference type="InterPro" id="IPR058031">
    <property type="entry name" value="AAA_lid_NorR"/>
</dbReference>
<dbReference type="PANTHER" id="PTHR32071:SF113">
    <property type="entry name" value="ALGINATE BIOSYNTHESIS TRANSCRIPTIONAL REGULATORY PROTEIN ALGB"/>
    <property type="match status" value="1"/>
</dbReference>
<feature type="domain" description="PAS" evidence="7">
    <location>
        <begin position="31"/>
        <end position="101"/>
    </location>
</feature>
<evidence type="ECO:0000256" key="2">
    <source>
        <dbReference type="ARBA" id="ARBA00022840"/>
    </source>
</evidence>
<dbReference type="InterPro" id="IPR027417">
    <property type="entry name" value="P-loop_NTPase"/>
</dbReference>
<evidence type="ECO:0000256" key="1">
    <source>
        <dbReference type="ARBA" id="ARBA00022741"/>
    </source>
</evidence>
<dbReference type="Gene3D" id="1.10.8.60">
    <property type="match status" value="1"/>
</dbReference>
<dbReference type="Gene3D" id="1.10.10.60">
    <property type="entry name" value="Homeodomain-like"/>
    <property type="match status" value="1"/>
</dbReference>
<dbReference type="InterPro" id="IPR000014">
    <property type="entry name" value="PAS"/>
</dbReference>
<dbReference type="EMBL" id="JALJRB010000014">
    <property type="protein sequence ID" value="MCJ8501470.1"/>
    <property type="molecule type" value="Genomic_DNA"/>
</dbReference>
<dbReference type="SMART" id="SM00086">
    <property type="entry name" value="PAC"/>
    <property type="match status" value="2"/>
</dbReference>
<gene>
    <name evidence="9" type="ORF">MRX98_12865</name>
</gene>
<keyword evidence="1" id="KW-0547">Nucleotide-binding</keyword>
<dbReference type="Pfam" id="PF00158">
    <property type="entry name" value="Sigma54_activat"/>
    <property type="match status" value="1"/>
</dbReference>
<dbReference type="Gene3D" id="3.30.450.20">
    <property type="entry name" value="PAS domain"/>
    <property type="match status" value="2"/>
</dbReference>
<dbReference type="PROSITE" id="PS00675">
    <property type="entry name" value="SIGMA54_INTERACT_1"/>
    <property type="match status" value="1"/>
</dbReference>
<dbReference type="PRINTS" id="PR01590">
    <property type="entry name" value="HTHFIS"/>
</dbReference>
<feature type="domain" description="PAS" evidence="7">
    <location>
        <begin position="157"/>
        <end position="200"/>
    </location>
</feature>
<dbReference type="Pfam" id="PF02954">
    <property type="entry name" value="HTH_8"/>
    <property type="match status" value="1"/>
</dbReference>
<evidence type="ECO:0000259" key="7">
    <source>
        <dbReference type="PROSITE" id="PS50112"/>
    </source>
</evidence>
<dbReference type="CDD" id="cd00130">
    <property type="entry name" value="PAS"/>
    <property type="match status" value="2"/>
</dbReference>
<dbReference type="SMART" id="SM00091">
    <property type="entry name" value="PAS"/>
    <property type="match status" value="2"/>
</dbReference>
<feature type="domain" description="PAC" evidence="8">
    <location>
        <begin position="225"/>
        <end position="282"/>
    </location>
</feature>
<evidence type="ECO:0000256" key="5">
    <source>
        <dbReference type="ARBA" id="ARBA00023163"/>
    </source>
</evidence>
<dbReference type="Pfam" id="PF13426">
    <property type="entry name" value="PAS_9"/>
    <property type="match status" value="1"/>
</dbReference>
<evidence type="ECO:0000313" key="9">
    <source>
        <dbReference type="EMBL" id="MCJ8501470.1"/>
    </source>
</evidence>
<keyword evidence="10" id="KW-1185">Reference proteome</keyword>
<organism evidence="9 10">
    <name type="scientific">Desulfatitalea alkaliphila</name>
    <dbReference type="NCBI Taxonomy" id="2929485"/>
    <lineage>
        <taxon>Bacteria</taxon>
        <taxon>Pseudomonadati</taxon>
        <taxon>Thermodesulfobacteriota</taxon>
        <taxon>Desulfobacteria</taxon>
        <taxon>Desulfobacterales</taxon>
        <taxon>Desulfosarcinaceae</taxon>
        <taxon>Desulfatitalea</taxon>
    </lineage>
</organism>
<dbReference type="InterPro" id="IPR000700">
    <property type="entry name" value="PAS-assoc_C"/>
</dbReference>
<dbReference type="PROSITE" id="PS50113">
    <property type="entry name" value="PAC"/>
    <property type="match status" value="2"/>
</dbReference>
<dbReference type="GO" id="GO:0005524">
    <property type="term" value="F:ATP binding"/>
    <property type="evidence" value="ECO:0007669"/>
    <property type="project" value="UniProtKB-KW"/>
</dbReference>
<reference evidence="9" key="1">
    <citation type="submission" date="2022-04" db="EMBL/GenBank/DDBJ databases">
        <title>Desulfatitalea alkaliphila sp. nov., a novel anaerobic sulfate-reducing bacterium isolated from terrestrial mud volcano, Taman Peninsula, Russia.</title>
        <authorList>
            <person name="Khomyakova M.A."/>
            <person name="Merkel A.Y."/>
            <person name="Slobodkin A.I."/>
        </authorList>
    </citation>
    <scope>NUCLEOTIDE SEQUENCE</scope>
    <source>
        <strain evidence="9">M08but</strain>
    </source>
</reference>
<dbReference type="FunFam" id="3.40.50.300:FF:000006">
    <property type="entry name" value="DNA-binding transcriptional regulator NtrC"/>
    <property type="match status" value="1"/>
</dbReference>
<dbReference type="InterPro" id="IPR025944">
    <property type="entry name" value="Sigma_54_int_dom_CS"/>
</dbReference>
<evidence type="ECO:0000259" key="6">
    <source>
        <dbReference type="PROSITE" id="PS50045"/>
    </source>
</evidence>
<dbReference type="InterPro" id="IPR009057">
    <property type="entry name" value="Homeodomain-like_sf"/>
</dbReference>
<dbReference type="Pfam" id="PF25601">
    <property type="entry name" value="AAA_lid_14"/>
    <property type="match status" value="1"/>
</dbReference>
<dbReference type="RefSeq" id="WP_246909178.1">
    <property type="nucleotide sequence ID" value="NZ_JALJRB010000014.1"/>
</dbReference>
<evidence type="ECO:0000313" key="10">
    <source>
        <dbReference type="Proteomes" id="UP001165427"/>
    </source>
</evidence>
<protein>
    <submittedName>
        <fullName evidence="9">Sigma 54-interacting transcriptional regulator</fullName>
    </submittedName>
</protein>
<dbReference type="InterPro" id="IPR025662">
    <property type="entry name" value="Sigma_54_int_dom_ATP-bd_1"/>
</dbReference>
<dbReference type="PROSITE" id="PS00676">
    <property type="entry name" value="SIGMA54_INTERACT_2"/>
    <property type="match status" value="1"/>
</dbReference>
<dbReference type="PROSITE" id="PS00688">
    <property type="entry name" value="SIGMA54_INTERACT_3"/>
    <property type="match status" value="1"/>
</dbReference>
<keyword evidence="3" id="KW-0805">Transcription regulation</keyword>
<evidence type="ECO:0000256" key="3">
    <source>
        <dbReference type="ARBA" id="ARBA00023015"/>
    </source>
</evidence>
<dbReference type="PANTHER" id="PTHR32071">
    <property type="entry name" value="TRANSCRIPTIONAL REGULATORY PROTEIN"/>
    <property type="match status" value="1"/>
</dbReference>
<dbReference type="Proteomes" id="UP001165427">
    <property type="component" value="Unassembled WGS sequence"/>
</dbReference>
<dbReference type="InterPro" id="IPR025943">
    <property type="entry name" value="Sigma_54_int_dom_ATP-bd_2"/>
</dbReference>
<dbReference type="InterPro" id="IPR002078">
    <property type="entry name" value="Sigma_54_int"/>
</dbReference>
<dbReference type="SUPFAM" id="SSF52540">
    <property type="entry name" value="P-loop containing nucleoside triphosphate hydrolases"/>
    <property type="match status" value="1"/>
</dbReference>
<evidence type="ECO:0000256" key="4">
    <source>
        <dbReference type="ARBA" id="ARBA00023125"/>
    </source>
</evidence>
<dbReference type="SMART" id="SM00382">
    <property type="entry name" value="AAA"/>
    <property type="match status" value="1"/>
</dbReference>
<dbReference type="InterPro" id="IPR002197">
    <property type="entry name" value="HTH_Fis"/>
</dbReference>
<sequence>MPDSEKMIRDNEPAITVSGRHDNFESALKEAHRQYRQLIDDLPDGYAEYDLEGNLTAFNQATIDTIKESREDLLNLPFKTFMDEQTAARVYQVYNEVYRTGIPKKGEVFDIIRKDGTIMTLECSISLKRVNGKIVGFRGIWHDITERKKAETDLANHRKRLQAIFGSVKEGIIAVNARGHVTDANSAIETICGVPIETILTTPHADAQTPCCRSCHAVLQETLAQKTEIKERQIGCRRNDRPQQVVVLNSSPLVGDSGENMGAVLVIRDITELLGLEKELRGRYKFQNLIGKSKKMQEIYDLLETLASLETTILVTGQSGTGKELVAGALHYAGERANKPFVKVNCSALTESLLESELFGHVQGAFTGATKDRQGRFQMAEGGTILLDEIGDISPTLQLKLLRVLQEKEFERVGESVTRKVDVRIITCTNKDLKEKVRLGEFREDLYYRLKVMEIALPPLSDRMEDLPLLVSHFCSLFNARYKKSIDGVSNEALNRFANYDWPGNVRELEHVLEHAYVLCSGSVITMEVLPAEMRSPVPMARSANRGPSKKTKYSTAEILDALEKTHWNKTKAARLLGLHRHTIHRKVKALQLINP</sequence>